<dbReference type="EMBL" id="RWJN01000432">
    <property type="protein sequence ID" value="TCD61762.1"/>
    <property type="molecule type" value="Genomic_DNA"/>
</dbReference>
<accession>A0A4R0R3M9</accession>
<name>A0A4R0R3M9_9APHY</name>
<gene>
    <name evidence="3" type="ORF">EIP91_007964</name>
</gene>
<evidence type="ECO:0000256" key="1">
    <source>
        <dbReference type="SAM" id="MobiDB-lite"/>
    </source>
</evidence>
<keyword evidence="4" id="KW-1185">Reference proteome</keyword>
<evidence type="ECO:0000313" key="4">
    <source>
        <dbReference type="Proteomes" id="UP000292702"/>
    </source>
</evidence>
<dbReference type="Pfam" id="PF17667">
    <property type="entry name" value="Pkinase_fungal"/>
    <property type="match status" value="1"/>
</dbReference>
<reference evidence="3 4" key="1">
    <citation type="submission" date="2018-11" db="EMBL/GenBank/DDBJ databases">
        <title>Genome assembly of Steccherinum ochraceum LE-BIN_3174, the white-rot fungus of the Steccherinaceae family (The Residual Polyporoid clade, Polyporales, Basidiomycota).</title>
        <authorList>
            <person name="Fedorova T.V."/>
            <person name="Glazunova O.A."/>
            <person name="Landesman E.O."/>
            <person name="Moiseenko K.V."/>
            <person name="Psurtseva N.V."/>
            <person name="Savinova O.S."/>
            <person name="Shakhova N.V."/>
            <person name="Tyazhelova T.V."/>
            <person name="Vasina D.V."/>
        </authorList>
    </citation>
    <scope>NUCLEOTIDE SEQUENCE [LARGE SCALE GENOMIC DNA]</scope>
    <source>
        <strain evidence="3 4">LE-BIN_3174</strain>
    </source>
</reference>
<feature type="domain" description="Fungal-type protein kinase" evidence="2">
    <location>
        <begin position="173"/>
        <end position="276"/>
    </location>
</feature>
<feature type="compositionally biased region" description="Pro residues" evidence="1">
    <location>
        <begin position="1"/>
        <end position="24"/>
    </location>
</feature>
<sequence length="295" mass="31938">MAPSPRAPQPPPNFPSLPPNPPLDVSPEATLQFFLQRSTLPEVDDADVAETMDKLKADGAISDGRWALLYTRRLTGGEGDGAGGGGGLEGVCRDIEGISNMILAAAAPILKRRGREITAKTKHITYSVDEDGEVADGHGVATLLEDTTTLPSQQVHRLSNPDNAVNWVFTGSDTQLDAICDQVLSDAVDLLDADPTRLSRYAVSVSDTAMRFWYLSPSIILPTHSFDFVLDPTPLVEFLMTTSFASHAELGYDPAMKRVLTEDGMIAYEVSIEDENGEVCRYRTVGEPFYVCSSS</sequence>
<dbReference type="AlphaFoldDB" id="A0A4R0R3M9"/>
<evidence type="ECO:0000259" key="2">
    <source>
        <dbReference type="Pfam" id="PF17667"/>
    </source>
</evidence>
<feature type="region of interest" description="Disordered" evidence="1">
    <location>
        <begin position="1"/>
        <end position="26"/>
    </location>
</feature>
<dbReference type="Proteomes" id="UP000292702">
    <property type="component" value="Unassembled WGS sequence"/>
</dbReference>
<protein>
    <recommendedName>
        <fullName evidence="2">Fungal-type protein kinase domain-containing protein</fullName>
    </recommendedName>
</protein>
<evidence type="ECO:0000313" key="3">
    <source>
        <dbReference type="EMBL" id="TCD61762.1"/>
    </source>
</evidence>
<dbReference type="OrthoDB" id="3260094at2759"/>
<proteinExistence type="predicted"/>
<dbReference type="InterPro" id="IPR040976">
    <property type="entry name" value="Pkinase_fungal"/>
</dbReference>
<comment type="caution">
    <text evidence="3">The sequence shown here is derived from an EMBL/GenBank/DDBJ whole genome shotgun (WGS) entry which is preliminary data.</text>
</comment>
<organism evidence="3 4">
    <name type="scientific">Steccherinum ochraceum</name>
    <dbReference type="NCBI Taxonomy" id="92696"/>
    <lineage>
        <taxon>Eukaryota</taxon>
        <taxon>Fungi</taxon>
        <taxon>Dikarya</taxon>
        <taxon>Basidiomycota</taxon>
        <taxon>Agaricomycotina</taxon>
        <taxon>Agaricomycetes</taxon>
        <taxon>Polyporales</taxon>
        <taxon>Steccherinaceae</taxon>
        <taxon>Steccherinum</taxon>
    </lineage>
</organism>